<dbReference type="AlphaFoldDB" id="A0AA38F5F3"/>
<dbReference type="EMBL" id="JAHRHJ020003813">
    <property type="protein sequence ID" value="KAH9289405.1"/>
    <property type="molecule type" value="Genomic_DNA"/>
</dbReference>
<sequence>MVQICNGYEYQMNIVRGHLSEFHRDDDDFSRLFKLTTLKNPSFKELNDYITCEAKFLRQSVFVKDALLDICSFFNNWDWDQMASILGNHSLKKLKELELAKTETNKVFVPDTVLPFGLSRAQGNRVTKVADLHTFICGDKVPPTLRILKLKLEKFTDCIDLPKTLPKACKLVELDISGCDEEEFHKAYCEFHAFQNLILSQSPLKEIDLSYCKGREKLPDSFAKLSTLLVLKLTACSYLAKLPERFEDLELNRLCLESCKRLKALPQRIGQLSESTVSLSWCFSLPEISYGFISLIQAHVEHLIIVDCAGLLELPEDFTKGTKSFKKPELEGL</sequence>
<dbReference type="PANTHER" id="PTHR36766:SF30">
    <property type="entry name" value="TIR-NBS TYPE DISEASE RESISTANCE PROTEIN-RELATED"/>
    <property type="match status" value="1"/>
</dbReference>
<name>A0AA38F5F3_TAXCH</name>
<proteinExistence type="predicted"/>
<dbReference type="SUPFAM" id="SSF52058">
    <property type="entry name" value="L domain-like"/>
    <property type="match status" value="1"/>
</dbReference>
<dbReference type="InterPro" id="IPR032675">
    <property type="entry name" value="LRR_dom_sf"/>
</dbReference>
<protein>
    <submittedName>
        <fullName evidence="1">Uncharacterized protein</fullName>
    </submittedName>
</protein>
<dbReference type="PANTHER" id="PTHR36766">
    <property type="entry name" value="PLANT BROAD-SPECTRUM MILDEW RESISTANCE PROTEIN RPW8"/>
    <property type="match status" value="1"/>
</dbReference>
<dbReference type="Pfam" id="PF00560">
    <property type="entry name" value="LRR_1"/>
    <property type="match status" value="1"/>
</dbReference>
<dbReference type="Gene3D" id="3.80.10.10">
    <property type="entry name" value="Ribonuclease Inhibitor"/>
    <property type="match status" value="1"/>
</dbReference>
<accession>A0AA38F5F3</accession>
<dbReference type="Proteomes" id="UP000824469">
    <property type="component" value="Unassembled WGS sequence"/>
</dbReference>
<gene>
    <name evidence="1" type="ORF">KI387_033522</name>
</gene>
<reference evidence="1 2" key="1">
    <citation type="journal article" date="2021" name="Nat. Plants">
        <title>The Taxus genome provides insights into paclitaxel biosynthesis.</title>
        <authorList>
            <person name="Xiong X."/>
            <person name="Gou J."/>
            <person name="Liao Q."/>
            <person name="Li Y."/>
            <person name="Zhou Q."/>
            <person name="Bi G."/>
            <person name="Li C."/>
            <person name="Du R."/>
            <person name="Wang X."/>
            <person name="Sun T."/>
            <person name="Guo L."/>
            <person name="Liang H."/>
            <person name="Lu P."/>
            <person name="Wu Y."/>
            <person name="Zhang Z."/>
            <person name="Ro D.K."/>
            <person name="Shang Y."/>
            <person name="Huang S."/>
            <person name="Yan J."/>
        </authorList>
    </citation>
    <scope>NUCLEOTIDE SEQUENCE [LARGE SCALE GENOMIC DNA]</scope>
    <source>
        <strain evidence="1">Ta-2019</strain>
    </source>
</reference>
<evidence type="ECO:0000313" key="2">
    <source>
        <dbReference type="Proteomes" id="UP000824469"/>
    </source>
</evidence>
<dbReference type="InterPro" id="IPR001611">
    <property type="entry name" value="Leu-rich_rpt"/>
</dbReference>
<keyword evidence="2" id="KW-1185">Reference proteome</keyword>
<organism evidence="1 2">
    <name type="scientific">Taxus chinensis</name>
    <name type="common">Chinese yew</name>
    <name type="synonym">Taxus wallichiana var. chinensis</name>
    <dbReference type="NCBI Taxonomy" id="29808"/>
    <lineage>
        <taxon>Eukaryota</taxon>
        <taxon>Viridiplantae</taxon>
        <taxon>Streptophyta</taxon>
        <taxon>Embryophyta</taxon>
        <taxon>Tracheophyta</taxon>
        <taxon>Spermatophyta</taxon>
        <taxon>Pinopsida</taxon>
        <taxon>Pinidae</taxon>
        <taxon>Conifers II</taxon>
        <taxon>Cupressales</taxon>
        <taxon>Taxaceae</taxon>
        <taxon>Taxus</taxon>
    </lineage>
</organism>
<evidence type="ECO:0000313" key="1">
    <source>
        <dbReference type="EMBL" id="KAH9289405.1"/>
    </source>
</evidence>
<comment type="caution">
    <text evidence="1">The sequence shown here is derived from an EMBL/GenBank/DDBJ whole genome shotgun (WGS) entry which is preliminary data.</text>
</comment>